<evidence type="ECO:0000256" key="2">
    <source>
        <dbReference type="ARBA" id="ARBA00009626"/>
    </source>
</evidence>
<evidence type="ECO:0000313" key="9">
    <source>
        <dbReference type="EMBL" id="KZP01701.1"/>
    </source>
</evidence>
<evidence type="ECO:0000256" key="6">
    <source>
        <dbReference type="ARBA" id="ARBA00023242"/>
    </source>
</evidence>
<accession>A0A167S9E2</accession>
<name>A0A167S9E2_CALVF</name>
<comment type="subcellular location">
    <subcellularLocation>
        <location evidence="1 8">Nucleus</location>
    </subcellularLocation>
</comment>
<evidence type="ECO:0000256" key="1">
    <source>
        <dbReference type="ARBA" id="ARBA00004123"/>
    </source>
</evidence>
<dbReference type="PANTHER" id="PTHR13208">
    <property type="entry name" value="MEDIATOR OF RNA POLYMERASE II TRANSCRIPTION SUBUNIT 4"/>
    <property type="match status" value="1"/>
</dbReference>
<dbReference type="Proteomes" id="UP000076738">
    <property type="component" value="Unassembled WGS sequence"/>
</dbReference>
<keyword evidence="5 8" id="KW-0804">Transcription</keyword>
<comment type="subunit">
    <text evidence="8">Component of the Mediator complex.</text>
</comment>
<dbReference type="STRING" id="1330018.A0A167S9E2"/>
<organism evidence="9 10">
    <name type="scientific">Calocera viscosa (strain TUFC12733)</name>
    <dbReference type="NCBI Taxonomy" id="1330018"/>
    <lineage>
        <taxon>Eukaryota</taxon>
        <taxon>Fungi</taxon>
        <taxon>Dikarya</taxon>
        <taxon>Basidiomycota</taxon>
        <taxon>Agaricomycotina</taxon>
        <taxon>Dacrymycetes</taxon>
        <taxon>Dacrymycetales</taxon>
        <taxon>Dacrymycetaceae</taxon>
        <taxon>Calocera</taxon>
    </lineage>
</organism>
<dbReference type="GO" id="GO:0070847">
    <property type="term" value="C:core mediator complex"/>
    <property type="evidence" value="ECO:0007669"/>
    <property type="project" value="TreeGrafter"/>
</dbReference>
<gene>
    <name evidence="8" type="primary">MED4</name>
    <name evidence="9" type="ORF">CALVIDRAFT_532476</name>
</gene>
<evidence type="ECO:0000256" key="3">
    <source>
        <dbReference type="ARBA" id="ARBA00020629"/>
    </source>
</evidence>
<evidence type="ECO:0000256" key="8">
    <source>
        <dbReference type="RuleBase" id="RU364141"/>
    </source>
</evidence>
<sequence length="259" mass="28984">MSLLIDGDIQHLPMREALLQHLDRLNELSFSLFSSLVPSSSAPPRPLPDPSAFLAVDKSFAEALRWARVHQLRQGRIERLKTEVGALEEEMRAVLEALEEGGRELEEMVGEGDAELVSINHAKENPIAYPELMQYAQHLASYTSVPPSFPPYRIPLHKGEEDKPPFHLHAPTQEMLRRGRLNAEGTQMSIVGEEQAVGVRACLFPFLICWLAEMLMRIAAIEHPPLPDATHHELHVAPTRPARPAAAEVFNDLDLNLDL</sequence>
<dbReference type="EMBL" id="KV417266">
    <property type="protein sequence ID" value="KZP01701.1"/>
    <property type="molecule type" value="Genomic_DNA"/>
</dbReference>
<dbReference type="InterPro" id="IPR019258">
    <property type="entry name" value="Mediator_Med4"/>
</dbReference>
<comment type="similarity">
    <text evidence="2 8">Belongs to the Mediator complex subunit 4 family.</text>
</comment>
<keyword evidence="6 8" id="KW-0539">Nucleus</keyword>
<dbReference type="GO" id="GO:0016592">
    <property type="term" value="C:mediator complex"/>
    <property type="evidence" value="ECO:0007669"/>
    <property type="project" value="InterPro"/>
</dbReference>
<dbReference type="Pfam" id="PF10018">
    <property type="entry name" value="Med4"/>
    <property type="match status" value="1"/>
</dbReference>
<dbReference type="OrthoDB" id="1929813at2759"/>
<comment type="function">
    <text evidence="8">Component of the Mediator complex, a coactivator involved in the regulated transcription of nearly all RNA polymerase II-dependent genes. Mediator functions as a bridge to convey information from gene-specific regulatory proteins to the basal RNA polymerase II transcription machinery. Mediator is recruited to promoters by direct interactions with regulatory proteins and serves as a scaffold for the assembly of a functional preinitiation complex with RNA polymerase II and the general transcription factors.</text>
</comment>
<keyword evidence="8" id="KW-0010">Activator</keyword>
<protein>
    <recommendedName>
        <fullName evidence="3 8">Mediator of RNA polymerase II transcription subunit 4</fullName>
    </recommendedName>
    <alternativeName>
        <fullName evidence="7 8">Mediator complex subunit 4</fullName>
    </alternativeName>
</protein>
<dbReference type="GO" id="GO:0003712">
    <property type="term" value="F:transcription coregulator activity"/>
    <property type="evidence" value="ECO:0007669"/>
    <property type="project" value="InterPro"/>
</dbReference>
<keyword evidence="10" id="KW-1185">Reference proteome</keyword>
<keyword evidence="4 8" id="KW-0805">Transcription regulation</keyword>
<evidence type="ECO:0000256" key="7">
    <source>
        <dbReference type="ARBA" id="ARBA00031257"/>
    </source>
</evidence>
<reference evidence="9 10" key="1">
    <citation type="journal article" date="2016" name="Mol. Biol. Evol.">
        <title>Comparative Genomics of Early-Diverging Mushroom-Forming Fungi Provides Insights into the Origins of Lignocellulose Decay Capabilities.</title>
        <authorList>
            <person name="Nagy L.G."/>
            <person name="Riley R."/>
            <person name="Tritt A."/>
            <person name="Adam C."/>
            <person name="Daum C."/>
            <person name="Floudas D."/>
            <person name="Sun H."/>
            <person name="Yadav J.S."/>
            <person name="Pangilinan J."/>
            <person name="Larsson K.H."/>
            <person name="Matsuura K."/>
            <person name="Barry K."/>
            <person name="Labutti K."/>
            <person name="Kuo R."/>
            <person name="Ohm R.A."/>
            <person name="Bhattacharya S.S."/>
            <person name="Shirouzu T."/>
            <person name="Yoshinaga Y."/>
            <person name="Martin F.M."/>
            <person name="Grigoriev I.V."/>
            <person name="Hibbett D.S."/>
        </authorList>
    </citation>
    <scope>NUCLEOTIDE SEQUENCE [LARGE SCALE GENOMIC DNA]</scope>
    <source>
        <strain evidence="9 10">TUFC12733</strain>
    </source>
</reference>
<evidence type="ECO:0000256" key="5">
    <source>
        <dbReference type="ARBA" id="ARBA00023163"/>
    </source>
</evidence>
<dbReference type="GO" id="GO:0006357">
    <property type="term" value="P:regulation of transcription by RNA polymerase II"/>
    <property type="evidence" value="ECO:0007669"/>
    <property type="project" value="InterPro"/>
</dbReference>
<dbReference type="PANTHER" id="PTHR13208:SF2">
    <property type="entry name" value="MEDIATOR OF RNA POLYMERASE II TRANSCRIPTION SUBUNIT 4"/>
    <property type="match status" value="1"/>
</dbReference>
<evidence type="ECO:0000256" key="4">
    <source>
        <dbReference type="ARBA" id="ARBA00023015"/>
    </source>
</evidence>
<proteinExistence type="inferred from homology"/>
<evidence type="ECO:0000313" key="10">
    <source>
        <dbReference type="Proteomes" id="UP000076738"/>
    </source>
</evidence>
<dbReference type="AlphaFoldDB" id="A0A167S9E2"/>